<dbReference type="STRING" id="1774273.LPB03_12940"/>
<dbReference type="Proteomes" id="UP000092584">
    <property type="component" value="Unassembled WGS sequence"/>
</dbReference>
<proteinExistence type="predicted"/>
<feature type="transmembrane region" description="Helical" evidence="6">
    <location>
        <begin position="36"/>
        <end position="56"/>
    </location>
</feature>
<evidence type="ECO:0000313" key="8">
    <source>
        <dbReference type="EMBL" id="OBY63032.1"/>
    </source>
</evidence>
<keyword evidence="9" id="KW-1185">Reference proteome</keyword>
<evidence type="ECO:0000256" key="2">
    <source>
        <dbReference type="ARBA" id="ARBA00022475"/>
    </source>
</evidence>
<dbReference type="Pfam" id="PF13396">
    <property type="entry name" value="PLDc_N"/>
    <property type="match status" value="1"/>
</dbReference>
<keyword evidence="5 6" id="KW-0472">Membrane</keyword>
<evidence type="ECO:0000256" key="5">
    <source>
        <dbReference type="ARBA" id="ARBA00023136"/>
    </source>
</evidence>
<dbReference type="InterPro" id="IPR027379">
    <property type="entry name" value="CLS_N"/>
</dbReference>
<evidence type="ECO:0000256" key="4">
    <source>
        <dbReference type="ARBA" id="ARBA00022989"/>
    </source>
</evidence>
<feature type="domain" description="Cardiolipin synthase N-terminal" evidence="7">
    <location>
        <begin position="15"/>
        <end position="56"/>
    </location>
</feature>
<evidence type="ECO:0000259" key="7">
    <source>
        <dbReference type="Pfam" id="PF13396"/>
    </source>
</evidence>
<protein>
    <recommendedName>
        <fullName evidence="7">Cardiolipin synthase N-terminal domain-containing protein</fullName>
    </recommendedName>
</protein>
<gene>
    <name evidence="8" type="ORF">LPB3_12955</name>
</gene>
<evidence type="ECO:0000256" key="6">
    <source>
        <dbReference type="SAM" id="Phobius"/>
    </source>
</evidence>
<reference evidence="9" key="1">
    <citation type="submission" date="2016-02" db="EMBL/GenBank/DDBJ databases">
        <authorList>
            <person name="Shin S.-K."/>
            <person name="Yi H."/>
            <person name="Kim E."/>
        </authorList>
    </citation>
    <scope>NUCLEOTIDE SEQUENCE [LARGE SCALE GENOMIC DNA]</scope>
    <source>
        <strain evidence="9">LPB0003</strain>
    </source>
</reference>
<accession>A0A1B8TTW4</accession>
<dbReference type="OrthoDB" id="1123449at2"/>
<keyword evidence="3 6" id="KW-0812">Transmembrane</keyword>
<evidence type="ECO:0000256" key="1">
    <source>
        <dbReference type="ARBA" id="ARBA00004651"/>
    </source>
</evidence>
<dbReference type="EMBL" id="LSFM01000023">
    <property type="protein sequence ID" value="OBY63032.1"/>
    <property type="molecule type" value="Genomic_DNA"/>
</dbReference>
<name>A0A1B8TTW4_9FLAO</name>
<comment type="caution">
    <text evidence="8">The sequence shown here is derived from an EMBL/GenBank/DDBJ whole genome shotgun (WGS) entry which is preliminary data.</text>
</comment>
<organism evidence="8 9">
    <name type="scientific">Polaribacter vadi</name>
    <dbReference type="NCBI Taxonomy" id="1774273"/>
    <lineage>
        <taxon>Bacteria</taxon>
        <taxon>Pseudomonadati</taxon>
        <taxon>Bacteroidota</taxon>
        <taxon>Flavobacteriia</taxon>
        <taxon>Flavobacteriales</taxon>
        <taxon>Flavobacteriaceae</taxon>
    </lineage>
</organism>
<keyword evidence="4 6" id="KW-1133">Transmembrane helix</keyword>
<evidence type="ECO:0000256" key="3">
    <source>
        <dbReference type="ARBA" id="ARBA00022692"/>
    </source>
</evidence>
<dbReference type="RefSeq" id="WP_065320009.1">
    <property type="nucleotide sequence ID" value="NZ_CP017477.1"/>
</dbReference>
<sequence length="81" mass="9886">MTNLMLIGLFVLSTILWLQAIIDIVKTKFKLKIYKIIWICIVLFFPIIGSLIYFQFKRKKTMNKRRKFQPNFDKTQRPERF</sequence>
<dbReference type="KEGG" id="pob:LPB03_12940"/>
<dbReference type="GO" id="GO:0005886">
    <property type="term" value="C:plasma membrane"/>
    <property type="evidence" value="ECO:0007669"/>
    <property type="project" value="UniProtKB-SubCell"/>
</dbReference>
<evidence type="ECO:0000313" key="9">
    <source>
        <dbReference type="Proteomes" id="UP000092584"/>
    </source>
</evidence>
<comment type="subcellular location">
    <subcellularLocation>
        <location evidence="1">Cell membrane</location>
        <topology evidence="1">Multi-pass membrane protein</topology>
    </subcellularLocation>
</comment>
<dbReference type="AlphaFoldDB" id="A0A1B8TTW4"/>
<keyword evidence="2" id="KW-1003">Cell membrane</keyword>